<gene>
    <name evidence="2" type="ORF">SAMN02910314_01111</name>
</gene>
<sequence>MAKKLYEVEYDDNLHMADAADDPDYKRGLLYDDDGNLKAHAKMREVDEDELRDRYAERDQYDYEYDYERREVELTPEQQELAQLAGEALAAMLISLIAAASPHVQHWWETAAVPGVKGFFGNIASFFKGIGKKSKNKQVERPMTLQLAEASLQIDPKAISAELDTAYEGYRENMSSEEAQKTLVEIAILASMLAERIKKLSTAKIADDGIAGGYLGWQETVNRLSSRELIDGVNRILEGDVKLFDAAQIANLELILGRSLYENGQFVPIESSEFRERLMPQINDDTKDEGSDEEGPLVIA</sequence>
<proteinExistence type="predicted"/>
<name>A0A172RYL3_9ACTN</name>
<protein>
    <submittedName>
        <fullName evidence="2">Uncharacterized protein</fullName>
    </submittedName>
</protein>
<dbReference type="EMBL" id="FOEC01000006">
    <property type="protein sequence ID" value="SEO76335.1"/>
    <property type="molecule type" value="Genomic_DNA"/>
</dbReference>
<dbReference type="RefSeq" id="WP_066662820.1">
    <property type="nucleotide sequence ID" value="NZ_CP011402.1"/>
</dbReference>
<feature type="compositionally biased region" description="Acidic residues" evidence="1">
    <location>
        <begin position="290"/>
        <end position="300"/>
    </location>
</feature>
<feature type="region of interest" description="Disordered" evidence="1">
    <location>
        <begin position="281"/>
        <end position="300"/>
    </location>
</feature>
<dbReference type="AlphaFoldDB" id="A0A172RYL3"/>
<accession>A0A172RYL3</accession>
<keyword evidence="3" id="KW-1185">Reference proteome</keyword>
<evidence type="ECO:0000313" key="2">
    <source>
        <dbReference type="EMBL" id="SEO76335.1"/>
    </source>
</evidence>
<dbReference type="OrthoDB" id="10019044at2"/>
<dbReference type="STRING" id="79604.AAY81_06370"/>
<organism evidence="2 3">
    <name type="scientific">Denitrobacterium detoxificans</name>
    <dbReference type="NCBI Taxonomy" id="79604"/>
    <lineage>
        <taxon>Bacteria</taxon>
        <taxon>Bacillati</taxon>
        <taxon>Actinomycetota</taxon>
        <taxon>Coriobacteriia</taxon>
        <taxon>Eggerthellales</taxon>
        <taxon>Eggerthellaceae</taxon>
        <taxon>Denitrobacterium</taxon>
    </lineage>
</organism>
<dbReference type="Proteomes" id="UP000182975">
    <property type="component" value="Unassembled WGS sequence"/>
</dbReference>
<dbReference type="KEGG" id="ddt:AAY81_06370"/>
<evidence type="ECO:0000313" key="3">
    <source>
        <dbReference type="Proteomes" id="UP000182975"/>
    </source>
</evidence>
<evidence type="ECO:0000256" key="1">
    <source>
        <dbReference type="SAM" id="MobiDB-lite"/>
    </source>
</evidence>
<reference evidence="3" key="1">
    <citation type="submission" date="2016-10" db="EMBL/GenBank/DDBJ databases">
        <authorList>
            <person name="Varghese N."/>
        </authorList>
    </citation>
    <scope>NUCLEOTIDE SEQUENCE [LARGE SCALE GENOMIC DNA]</scope>
    <source>
        <strain evidence="3">DSM 21843</strain>
    </source>
</reference>